<evidence type="ECO:0000259" key="1">
    <source>
        <dbReference type="Pfam" id="PF03732"/>
    </source>
</evidence>
<feature type="domain" description="Retrotransposon gag" evidence="1">
    <location>
        <begin position="36"/>
        <end position="124"/>
    </location>
</feature>
<protein>
    <recommendedName>
        <fullName evidence="1">Retrotransposon gag domain-containing protein</fullName>
    </recommendedName>
</protein>
<dbReference type="Proteomes" id="UP001497512">
    <property type="component" value="Chromosome 5"/>
</dbReference>
<name>A0ABP0UN63_9BRYO</name>
<dbReference type="EMBL" id="OZ019897">
    <property type="protein sequence ID" value="CAK9225727.1"/>
    <property type="molecule type" value="Genomic_DNA"/>
</dbReference>
<dbReference type="InterPro" id="IPR005162">
    <property type="entry name" value="Retrotrans_gag_dom"/>
</dbReference>
<proteinExistence type="predicted"/>
<evidence type="ECO:0000313" key="2">
    <source>
        <dbReference type="EMBL" id="CAK9225727.1"/>
    </source>
</evidence>
<dbReference type="PANTHER" id="PTHR33223">
    <property type="entry name" value="CCHC-TYPE DOMAIN-CONTAINING PROTEIN"/>
    <property type="match status" value="1"/>
</dbReference>
<accession>A0ABP0UN63</accession>
<evidence type="ECO:0000313" key="3">
    <source>
        <dbReference type="Proteomes" id="UP001497512"/>
    </source>
</evidence>
<dbReference type="PANTHER" id="PTHR33223:SF6">
    <property type="entry name" value="CCHC-TYPE DOMAIN-CONTAINING PROTEIN"/>
    <property type="match status" value="1"/>
</dbReference>
<gene>
    <name evidence="2" type="ORF">CSSPTR1EN2_LOCUS17841</name>
</gene>
<dbReference type="Pfam" id="PF03732">
    <property type="entry name" value="Retrotrans_gag"/>
    <property type="match status" value="1"/>
</dbReference>
<reference evidence="2" key="1">
    <citation type="submission" date="2024-02" db="EMBL/GenBank/DDBJ databases">
        <authorList>
            <consortium name="ELIXIR-Norway"/>
            <consortium name="Elixir Norway"/>
        </authorList>
    </citation>
    <scope>NUCLEOTIDE SEQUENCE</scope>
</reference>
<keyword evidence="3" id="KW-1185">Reference proteome</keyword>
<organism evidence="2 3">
    <name type="scientific">Sphagnum troendelagicum</name>
    <dbReference type="NCBI Taxonomy" id="128251"/>
    <lineage>
        <taxon>Eukaryota</taxon>
        <taxon>Viridiplantae</taxon>
        <taxon>Streptophyta</taxon>
        <taxon>Embryophyta</taxon>
        <taxon>Bryophyta</taxon>
        <taxon>Sphagnophytina</taxon>
        <taxon>Sphagnopsida</taxon>
        <taxon>Sphagnales</taxon>
        <taxon>Sphagnaceae</taxon>
        <taxon>Sphagnum</taxon>
    </lineage>
</organism>
<sequence>MDELFWGREHKDVTDWAERLTMAAEVRDLNADKIFKIAKLNLRGRARDWFRRLQPALVDWVELRTLILQKYGNVNDDDIRAKLNAIKQEPRERVQKYFERLDRLFQRGKITDAEQRRRFLARLRPEIRKLCVVRTFADIKELVGSASELERVLGELGETPFEPLKEEQEEGAAEASMGHQVVALNDTPINFFKGGVPNSVPLSFSTLHRECQICKGKDHIATTCPRFYEPRPKCAKCGMPHRTDNYGVKCSFCSGLGHSEDMCWKKSKDGRSNSAAANFLEVMLDDEAATAEQLNRFCENENVFSYTRIPMQRQHVELTSTGAGPSAKVAKDGTVTNREHSVRSKILSHFIKGKISLTPMEIVMMIPGELEKLENLVKVARRKKDVEIEGAQVSLVSAAPAVRRICVNRTHRNKTLHLSVEINSCLIEGLVDTGASMNPVGAVENDDEFGREIQDLTLEPKDSSEATKGMFSVQHGRESEWLGLGRQVDGLRQHHGCCFGINHWRWSGVHQLCMLELLTDTSQGEEDELLEDGDEFTVGRETRRLASPESRQGLGRGKTKYYDRKQQLELVLAAQRLMEDVGLETHVARSEGEEACADGTSNTDVWEDAVCIKLLKEGFISNTVDPQESRRARKRAVHYSWKDGKLYFKGLSVPRPKERKKIVWSSGKHEVLTLHDSDR</sequence>